<keyword evidence="2" id="KW-1185">Reference proteome</keyword>
<dbReference type="OrthoDB" id="9790035at2"/>
<dbReference type="Proteomes" id="UP000185557">
    <property type="component" value="Unassembled WGS sequence"/>
</dbReference>
<dbReference type="SUPFAM" id="SSF51905">
    <property type="entry name" value="FAD/NAD(P)-binding domain"/>
    <property type="match status" value="1"/>
</dbReference>
<proteinExistence type="predicted"/>
<name>A0A1U7J038_9CYAN</name>
<gene>
    <name evidence="1" type="ORF">NIES30_21380</name>
</gene>
<dbReference type="InterPro" id="IPR036188">
    <property type="entry name" value="FAD/NAD-bd_sf"/>
</dbReference>
<evidence type="ECO:0000313" key="1">
    <source>
        <dbReference type="EMBL" id="OKH44790.1"/>
    </source>
</evidence>
<comment type="caution">
    <text evidence="1">The sequence shown here is derived from an EMBL/GenBank/DDBJ whole genome shotgun (WGS) entry which is preliminary data.</text>
</comment>
<dbReference type="Gene3D" id="3.50.50.60">
    <property type="entry name" value="FAD/NAD(P)-binding domain"/>
    <property type="match status" value="1"/>
</dbReference>
<dbReference type="EMBL" id="MRCG01000020">
    <property type="protein sequence ID" value="OKH44790.1"/>
    <property type="molecule type" value="Genomic_DNA"/>
</dbReference>
<evidence type="ECO:0008006" key="3">
    <source>
        <dbReference type="Google" id="ProtNLM"/>
    </source>
</evidence>
<dbReference type="PANTHER" id="PTHR43422">
    <property type="entry name" value="THIAMINE THIAZOLE SYNTHASE"/>
    <property type="match status" value="1"/>
</dbReference>
<reference evidence="1 2" key="1">
    <citation type="submission" date="2016-11" db="EMBL/GenBank/DDBJ databases">
        <title>Draft Genome Sequences of Nine Cyanobacterial Strains from Diverse Habitats.</title>
        <authorList>
            <person name="Zhu T."/>
            <person name="Hou S."/>
            <person name="Lu X."/>
            <person name="Hess W.R."/>
        </authorList>
    </citation>
    <scope>NUCLEOTIDE SEQUENCE [LARGE SCALE GENOMIC DNA]</scope>
    <source>
        <strain evidence="1 2">NIES-30</strain>
    </source>
</reference>
<sequence>MEHRLGRNAIVIGGSMAGLLTARVLSDHVAQVTLFERDRLRDQPEARPGQPQAHHLHGLLGRGLQSMASYFPALVDALRSGGATVTDMGRTMRWYCDGGYRLPFEFGQDCVIASRPFLEWQVRQQVVALPNVTVLDGCRVHQLLTSEQGKRVVGVQFTRSGTDAQPETQYANLTVDATGRGSRSPQWLTELGYSPPPESKVVCHTSYATQIYRRAATHQPSDWIFITPTGPQEKRGGVALPIEDERWIVTLSGRQGALAPTDTAGFLSFSQNLPAPDIAAIVSRSEPLSAVYNYNFAASLRRLYEQLKRFPAGYLVLGDAVCCFNPLYGQGMTTAALQAEALDGLLHHQGDPLQDIARKFFKRAAELIDIPWQTAVAEDFRYPETQGEKSPGTTLINAYVTCVNRASHRDPLIGAAFLRVMNMMAPPTSLFQPQILWRVLRSQPP</sequence>
<organism evidence="1 2">
    <name type="scientific">Phormidium tenue NIES-30</name>
    <dbReference type="NCBI Taxonomy" id="549789"/>
    <lineage>
        <taxon>Bacteria</taxon>
        <taxon>Bacillati</taxon>
        <taxon>Cyanobacteriota</taxon>
        <taxon>Cyanophyceae</taxon>
        <taxon>Oscillatoriophycideae</taxon>
        <taxon>Oscillatoriales</taxon>
        <taxon>Oscillatoriaceae</taxon>
        <taxon>Phormidium</taxon>
    </lineage>
</organism>
<protein>
    <recommendedName>
        <fullName evidence="3">FAD-binding domain-containing protein</fullName>
    </recommendedName>
</protein>
<evidence type="ECO:0000313" key="2">
    <source>
        <dbReference type="Proteomes" id="UP000185557"/>
    </source>
</evidence>
<dbReference type="AlphaFoldDB" id="A0A1U7J038"/>
<dbReference type="PANTHER" id="PTHR43422:SF3">
    <property type="entry name" value="THIAMINE THIAZOLE SYNTHASE"/>
    <property type="match status" value="1"/>
</dbReference>
<accession>A0A1U7J038</accession>
<dbReference type="RefSeq" id="WP_073610491.1">
    <property type="nucleotide sequence ID" value="NZ_MRCG01000020.1"/>
</dbReference>
<dbReference type="STRING" id="549789.NIES30_21380"/>